<reference evidence="2" key="1">
    <citation type="journal article" date="2009" name="Plant Mol. Biol.">
        <title>Insights into corn genes derived from large-scale cDNA sequencing.</title>
        <authorList>
            <person name="Alexandrov N.N."/>
            <person name="Brover V.V."/>
            <person name="Freidin S."/>
            <person name="Troukhan M.E."/>
            <person name="Tatarinova T.V."/>
            <person name="Zhang H."/>
            <person name="Swaller T.J."/>
            <person name="Lu Y.P."/>
            <person name="Bouck J."/>
            <person name="Flavell R.B."/>
            <person name="Feldmann K.A."/>
        </authorList>
    </citation>
    <scope>NUCLEOTIDE SEQUENCE</scope>
</reference>
<name>B6T251_MAIZE</name>
<dbReference type="EMBL" id="EU959066">
    <property type="protein sequence ID" value="ACG31184.1"/>
    <property type="molecule type" value="mRNA"/>
</dbReference>
<dbReference type="AlphaFoldDB" id="B6T251"/>
<evidence type="ECO:0000313" key="2">
    <source>
        <dbReference type="EMBL" id="ACG31184.1"/>
    </source>
</evidence>
<feature type="transmembrane region" description="Helical" evidence="1">
    <location>
        <begin position="136"/>
        <end position="154"/>
    </location>
</feature>
<sequence>MNSSCTTETSRRMTRSAGPILHSLHLLFEPRFLCRWRRRDAILRKCRIESTSRARRVSVSVSTHTAVYTFGACCESSALASMEHGASLSIRPSFSVSFIESFLAMVASACLTAAFSRDRLIFMSVSPDEHFADSPAHLLLAISVTLLSMTRLLFMDEASESPPF</sequence>
<accession>B6T251</accession>
<proteinExistence type="evidence at transcript level"/>
<protein>
    <submittedName>
        <fullName evidence="2">Uncharacterized protein</fullName>
    </submittedName>
</protein>
<evidence type="ECO:0000256" key="1">
    <source>
        <dbReference type="SAM" id="Phobius"/>
    </source>
</evidence>
<organism evidence="2">
    <name type="scientific">Zea mays</name>
    <name type="common">Maize</name>
    <dbReference type="NCBI Taxonomy" id="4577"/>
    <lineage>
        <taxon>Eukaryota</taxon>
        <taxon>Viridiplantae</taxon>
        <taxon>Streptophyta</taxon>
        <taxon>Embryophyta</taxon>
        <taxon>Tracheophyta</taxon>
        <taxon>Spermatophyta</taxon>
        <taxon>Magnoliopsida</taxon>
        <taxon>Liliopsida</taxon>
        <taxon>Poales</taxon>
        <taxon>Poaceae</taxon>
        <taxon>PACMAD clade</taxon>
        <taxon>Panicoideae</taxon>
        <taxon>Andropogonodae</taxon>
        <taxon>Andropogoneae</taxon>
        <taxon>Tripsacinae</taxon>
        <taxon>Zea</taxon>
    </lineage>
</organism>
<feature type="transmembrane region" description="Helical" evidence="1">
    <location>
        <begin position="94"/>
        <end position="116"/>
    </location>
</feature>
<keyword evidence="1" id="KW-0812">Transmembrane</keyword>
<keyword evidence="1" id="KW-1133">Transmembrane helix</keyword>
<keyword evidence="1" id="KW-0472">Membrane</keyword>